<gene>
    <name evidence="2" type="primary">gb11128</name>
    <name evidence="2" type="ORF">PR202_gb11128</name>
</gene>
<keyword evidence="3" id="KW-1185">Reference proteome</keyword>
<comment type="caution">
    <text evidence="2">The sequence shown here is derived from an EMBL/GenBank/DDBJ whole genome shotgun (WGS) entry which is preliminary data.</text>
</comment>
<name>A0AAV5EL09_ELECO</name>
<reference evidence="2" key="1">
    <citation type="journal article" date="2018" name="DNA Res.">
        <title>Multiple hybrid de novo genome assembly of finger millet, an orphan allotetraploid crop.</title>
        <authorList>
            <person name="Hatakeyama M."/>
            <person name="Aluri S."/>
            <person name="Balachadran M.T."/>
            <person name="Sivarajan S.R."/>
            <person name="Patrignani A."/>
            <person name="Gruter S."/>
            <person name="Poveda L."/>
            <person name="Shimizu-Inatsugi R."/>
            <person name="Baeten J."/>
            <person name="Francoijs K.J."/>
            <person name="Nataraja K.N."/>
            <person name="Reddy Y.A.N."/>
            <person name="Phadnis S."/>
            <person name="Ravikumar R.L."/>
            <person name="Schlapbach R."/>
            <person name="Sreeman S.M."/>
            <person name="Shimizu K.K."/>
        </authorList>
    </citation>
    <scope>NUCLEOTIDE SEQUENCE</scope>
</reference>
<dbReference type="PANTHER" id="PTHR33622">
    <property type="entry name" value="OS03G0724500 PROTEIN"/>
    <property type="match status" value="1"/>
</dbReference>
<accession>A0AAV5EL09</accession>
<dbReference type="Proteomes" id="UP001054889">
    <property type="component" value="Unassembled WGS sequence"/>
</dbReference>
<sequence>MAAVTGKEGGVTKAAVCGPGEDCAKKAAGAPEEAVLPAPETELQGMCYKKTVGEEATFLETAKDYFTQFKDTPAKTHWICITNRVRAAGEYVSQKSSSVFGKQKIEPVNKEPTPVVADKDDKDGAPVVVDKPAAAKSH</sequence>
<dbReference type="EMBL" id="BQKI01000076">
    <property type="protein sequence ID" value="GJN23477.1"/>
    <property type="molecule type" value="Genomic_DNA"/>
</dbReference>
<dbReference type="PANTHER" id="PTHR33622:SF9">
    <property type="entry name" value="OS03G0724600 PROTEIN"/>
    <property type="match status" value="1"/>
</dbReference>
<feature type="compositionally biased region" description="Low complexity" evidence="1">
    <location>
        <begin position="125"/>
        <end position="138"/>
    </location>
</feature>
<evidence type="ECO:0000313" key="2">
    <source>
        <dbReference type="EMBL" id="GJN23477.1"/>
    </source>
</evidence>
<evidence type="ECO:0000256" key="1">
    <source>
        <dbReference type="SAM" id="MobiDB-lite"/>
    </source>
</evidence>
<reference evidence="2" key="2">
    <citation type="submission" date="2021-12" db="EMBL/GenBank/DDBJ databases">
        <title>Resequencing data analysis of finger millet.</title>
        <authorList>
            <person name="Hatakeyama M."/>
            <person name="Aluri S."/>
            <person name="Balachadran M.T."/>
            <person name="Sivarajan S.R."/>
            <person name="Poveda L."/>
            <person name="Shimizu-Inatsugi R."/>
            <person name="Schlapbach R."/>
            <person name="Sreeman S.M."/>
            <person name="Shimizu K.K."/>
        </authorList>
    </citation>
    <scope>NUCLEOTIDE SEQUENCE</scope>
</reference>
<evidence type="ECO:0000313" key="3">
    <source>
        <dbReference type="Proteomes" id="UP001054889"/>
    </source>
</evidence>
<dbReference type="AlphaFoldDB" id="A0AAV5EL09"/>
<protein>
    <submittedName>
        <fullName evidence="2">Uncharacterized protein</fullName>
    </submittedName>
</protein>
<feature type="region of interest" description="Disordered" evidence="1">
    <location>
        <begin position="102"/>
        <end position="138"/>
    </location>
</feature>
<organism evidence="2 3">
    <name type="scientific">Eleusine coracana subsp. coracana</name>
    <dbReference type="NCBI Taxonomy" id="191504"/>
    <lineage>
        <taxon>Eukaryota</taxon>
        <taxon>Viridiplantae</taxon>
        <taxon>Streptophyta</taxon>
        <taxon>Embryophyta</taxon>
        <taxon>Tracheophyta</taxon>
        <taxon>Spermatophyta</taxon>
        <taxon>Magnoliopsida</taxon>
        <taxon>Liliopsida</taxon>
        <taxon>Poales</taxon>
        <taxon>Poaceae</taxon>
        <taxon>PACMAD clade</taxon>
        <taxon>Chloridoideae</taxon>
        <taxon>Cynodonteae</taxon>
        <taxon>Eleusininae</taxon>
        <taxon>Eleusine</taxon>
    </lineage>
</organism>
<proteinExistence type="predicted"/>